<evidence type="ECO:0000313" key="3">
    <source>
        <dbReference type="Proteomes" id="UP000030663"/>
    </source>
</evidence>
<dbReference type="EMBL" id="JH658393">
    <property type="protein sequence ID" value="EXK84840.1"/>
    <property type="molecule type" value="Genomic_DNA"/>
</dbReference>
<evidence type="ECO:0000256" key="1">
    <source>
        <dbReference type="SAM" id="Coils"/>
    </source>
</evidence>
<proteinExistence type="predicted"/>
<dbReference type="HOGENOM" id="CLU_102624_0_0_1"/>
<keyword evidence="3" id="KW-1185">Reference proteome</keyword>
<dbReference type="Proteomes" id="UP000030663">
    <property type="component" value="Unassembled WGS sequence"/>
</dbReference>
<keyword evidence="1" id="KW-0175">Coiled coil</keyword>
<dbReference type="AlphaFoldDB" id="X0BRN6"/>
<organism evidence="2 3">
    <name type="scientific">Fusarium oxysporum f. sp. raphani 54005</name>
    <dbReference type="NCBI Taxonomy" id="1089458"/>
    <lineage>
        <taxon>Eukaryota</taxon>
        <taxon>Fungi</taxon>
        <taxon>Dikarya</taxon>
        <taxon>Ascomycota</taxon>
        <taxon>Pezizomycotina</taxon>
        <taxon>Sordariomycetes</taxon>
        <taxon>Hypocreomycetidae</taxon>
        <taxon>Hypocreales</taxon>
        <taxon>Nectriaceae</taxon>
        <taxon>Fusarium</taxon>
        <taxon>Fusarium oxysporum species complex</taxon>
    </lineage>
</organism>
<name>X0BRN6_FUSOX</name>
<gene>
    <name evidence="2" type="ORF">FOQG_11080</name>
</gene>
<protein>
    <submittedName>
        <fullName evidence="2">Uncharacterized protein</fullName>
    </submittedName>
</protein>
<sequence length="236" mass="27983">MVSEHKDLNKTEAGIGLNSDILLAELRVMKEMSEALEMERQARKDQDERSAEEQRQYREMMQKRFDRLNQERENLMVGLEEMKEQRRRFKVLEGKYRKSQERMRQQDKIESLEEQHKLREQDMLQRTEEASRELKSLRLQLSERGNARMGISSMRPRSSGSHYVTGSKDLVLFLPGRGFFFGGRSGNQHRYNGDLKRLRDENDIRRICALGTNGSWLYHYHTGSNFDCWTCKLKLS</sequence>
<accession>X0BRN6</accession>
<evidence type="ECO:0000313" key="2">
    <source>
        <dbReference type="EMBL" id="EXK84840.1"/>
    </source>
</evidence>
<feature type="coiled-coil region" evidence="1">
    <location>
        <begin position="29"/>
        <end position="144"/>
    </location>
</feature>
<dbReference type="eggNOG" id="ENOG502S03K">
    <property type="taxonomic scope" value="Eukaryota"/>
</dbReference>
<reference evidence="2 3" key="1">
    <citation type="submission" date="2011-11" db="EMBL/GenBank/DDBJ databases">
        <title>The Genome Sequence of Fusarium oxysporum PHW815.</title>
        <authorList>
            <consortium name="The Broad Institute Genome Sequencing Platform"/>
            <person name="Ma L.-J."/>
            <person name="Gale L.R."/>
            <person name="Schwartz D.C."/>
            <person name="Zhou S."/>
            <person name="Corby-Kistler H."/>
            <person name="Young S.K."/>
            <person name="Zeng Q."/>
            <person name="Gargeya S."/>
            <person name="Fitzgerald M."/>
            <person name="Haas B."/>
            <person name="Abouelleil A."/>
            <person name="Alvarado L."/>
            <person name="Arachchi H.M."/>
            <person name="Berlin A."/>
            <person name="Brown A."/>
            <person name="Chapman S.B."/>
            <person name="Chen Z."/>
            <person name="Dunbar C."/>
            <person name="Freedman E."/>
            <person name="Gearin G."/>
            <person name="Goldberg J."/>
            <person name="Griggs A."/>
            <person name="Gujja S."/>
            <person name="Heiman D."/>
            <person name="Howarth C."/>
            <person name="Larson L."/>
            <person name="Lui A."/>
            <person name="MacDonald P.J.P."/>
            <person name="Montmayeur A."/>
            <person name="Murphy C."/>
            <person name="Neiman D."/>
            <person name="Pearson M."/>
            <person name="Priest M."/>
            <person name="Roberts A."/>
            <person name="Saif S."/>
            <person name="Shea T."/>
            <person name="Shenoy N."/>
            <person name="Sisk P."/>
            <person name="Stolte C."/>
            <person name="Sykes S."/>
            <person name="Wortman J."/>
            <person name="Nusbaum C."/>
            <person name="Birren B."/>
        </authorList>
    </citation>
    <scope>NUCLEOTIDE SEQUENCE [LARGE SCALE GENOMIC DNA]</scope>
    <source>
        <strain evidence="2 3">54005</strain>
    </source>
</reference>